<dbReference type="RefSeq" id="WP_176975006.1">
    <property type="nucleotide sequence ID" value="NZ_JABZEO010000002.1"/>
</dbReference>
<evidence type="ECO:0000259" key="2">
    <source>
        <dbReference type="PROSITE" id="PS50234"/>
    </source>
</evidence>
<dbReference type="InterPro" id="IPR001932">
    <property type="entry name" value="PPM-type_phosphatase-like_dom"/>
</dbReference>
<gene>
    <name evidence="3" type="ORF">HW932_02930</name>
</gene>
<dbReference type="Gene3D" id="3.60.40.10">
    <property type="entry name" value="PPM-type phosphatase domain"/>
    <property type="match status" value="1"/>
</dbReference>
<dbReference type="InterPro" id="IPR036457">
    <property type="entry name" value="PPM-type-like_dom_sf"/>
</dbReference>
<name>A0A850RGI8_9GAMM</name>
<dbReference type="SUPFAM" id="SSF53300">
    <property type="entry name" value="vWA-like"/>
    <property type="match status" value="1"/>
</dbReference>
<dbReference type="SMART" id="SM00327">
    <property type="entry name" value="VWA"/>
    <property type="match status" value="1"/>
</dbReference>
<keyword evidence="4" id="KW-1185">Reference proteome</keyword>
<accession>A0A850RGI8</accession>
<evidence type="ECO:0000313" key="3">
    <source>
        <dbReference type="EMBL" id="NVZ08213.1"/>
    </source>
</evidence>
<feature type="domain" description="VWFA" evidence="2">
    <location>
        <begin position="24"/>
        <end position="215"/>
    </location>
</feature>
<feature type="compositionally biased region" description="Basic residues" evidence="1">
    <location>
        <begin position="302"/>
        <end position="321"/>
    </location>
</feature>
<evidence type="ECO:0000313" key="4">
    <source>
        <dbReference type="Proteomes" id="UP000592294"/>
    </source>
</evidence>
<feature type="region of interest" description="Disordered" evidence="1">
    <location>
        <begin position="213"/>
        <end position="331"/>
    </location>
</feature>
<sequence>MKQPSLDTSHPDRTGTSPMIACRACMLVLDTSASMQGVSLIQLQDVLQKLVAGLKSEAVTTKALDLGILTLGSKVRRLQEMVPLHRIAVPTRLTAAGPAPVGQAVARALQALESQEAQYRQHGMTFSPSRLVVLGQGRATDDWQPVAAACRDLVHQGKLEIIAAGVGTGADLSVLGAFGDGHPLSLARLGVRAFVDTLQSRLTEDAGKLGTLSLIQPTDQGAGMSDQPPVRASRAAADKALARSLGADSGRPATLTAAPVNGTANQVPGSSLKIRHDASTQHQSGRMEASESADDPWQGSCFRRHLMLTRTQRKNGKRKRASWPEPSPAQKLKQRLAKRHARSAHILEPAPELRIPPARAWFGAADTCVGAAHLRHEPPTPCQDAALVVAGDRPMLVVADGAGSSPVSDLGAEIVVMGLRRLVDSVSRQFRTVLDASDAPPDATAQALAHTLVRHACGLLEDLASLHRRPVTDFRSTLLVAVGGRSHWLWSRVGDGALVVERDGALKLLGETGKGEFANQTVFLGRELRPEQVQWGLEPTLGMTGLAAMTDGAAERLVSLDGSRISGQLATFFNEARKEKLSRTGLRSFLQEREVWRSTSGDDRGLAILACDGG</sequence>
<proteinExistence type="predicted"/>
<dbReference type="InterPro" id="IPR036465">
    <property type="entry name" value="vWFA_dom_sf"/>
</dbReference>
<organism evidence="3 4">
    <name type="scientific">Allochromatium humboldtianum</name>
    <dbReference type="NCBI Taxonomy" id="504901"/>
    <lineage>
        <taxon>Bacteria</taxon>
        <taxon>Pseudomonadati</taxon>
        <taxon>Pseudomonadota</taxon>
        <taxon>Gammaproteobacteria</taxon>
        <taxon>Chromatiales</taxon>
        <taxon>Chromatiaceae</taxon>
        <taxon>Allochromatium</taxon>
    </lineage>
</organism>
<protein>
    <submittedName>
        <fullName evidence="3">Protein phosphatase 2C domain-containing protein</fullName>
    </submittedName>
</protein>
<dbReference type="EMBL" id="JABZEO010000002">
    <property type="protein sequence ID" value="NVZ08213.1"/>
    <property type="molecule type" value="Genomic_DNA"/>
</dbReference>
<evidence type="ECO:0000256" key="1">
    <source>
        <dbReference type="SAM" id="MobiDB-lite"/>
    </source>
</evidence>
<dbReference type="PROSITE" id="PS50234">
    <property type="entry name" value="VWFA"/>
    <property type="match status" value="1"/>
</dbReference>
<dbReference type="Gene3D" id="3.40.50.410">
    <property type="entry name" value="von Willebrand factor, type A domain"/>
    <property type="match status" value="1"/>
</dbReference>
<dbReference type="Pfam" id="PF00092">
    <property type="entry name" value="VWA"/>
    <property type="match status" value="1"/>
</dbReference>
<reference evidence="3 4" key="1">
    <citation type="submission" date="2020-06" db="EMBL/GenBank/DDBJ databases">
        <title>Whole-genome sequence of Allochromatium humboldtianum DSM 21881, type strain.</title>
        <authorList>
            <person name="Kyndt J.A."/>
            <person name="Meyer T.E."/>
        </authorList>
    </citation>
    <scope>NUCLEOTIDE SEQUENCE [LARGE SCALE GENOMIC DNA]</scope>
    <source>
        <strain evidence="3 4">DSM 21881</strain>
    </source>
</reference>
<comment type="caution">
    <text evidence="3">The sequence shown here is derived from an EMBL/GenBank/DDBJ whole genome shotgun (WGS) entry which is preliminary data.</text>
</comment>
<dbReference type="Proteomes" id="UP000592294">
    <property type="component" value="Unassembled WGS sequence"/>
</dbReference>
<dbReference type="InterPro" id="IPR002035">
    <property type="entry name" value="VWF_A"/>
</dbReference>
<dbReference type="AlphaFoldDB" id="A0A850RGI8"/>
<dbReference type="SUPFAM" id="SSF81606">
    <property type="entry name" value="PP2C-like"/>
    <property type="match status" value="1"/>
</dbReference>
<dbReference type="Pfam" id="PF13672">
    <property type="entry name" value="PP2C_2"/>
    <property type="match status" value="1"/>
</dbReference>